<comment type="caution">
    <text evidence="1">The sequence shown here is derived from an EMBL/GenBank/DDBJ whole genome shotgun (WGS) entry which is preliminary data.</text>
</comment>
<dbReference type="EMBL" id="LAZR01004637">
    <property type="protein sequence ID" value="KKN06851.1"/>
    <property type="molecule type" value="Genomic_DNA"/>
</dbReference>
<reference evidence="1" key="1">
    <citation type="journal article" date="2015" name="Nature">
        <title>Complex archaea that bridge the gap between prokaryotes and eukaryotes.</title>
        <authorList>
            <person name="Spang A."/>
            <person name="Saw J.H."/>
            <person name="Jorgensen S.L."/>
            <person name="Zaremba-Niedzwiedzka K."/>
            <person name="Martijn J."/>
            <person name="Lind A.E."/>
            <person name="van Eijk R."/>
            <person name="Schleper C."/>
            <person name="Guy L."/>
            <person name="Ettema T.J."/>
        </authorList>
    </citation>
    <scope>NUCLEOTIDE SEQUENCE</scope>
</reference>
<protein>
    <submittedName>
        <fullName evidence="1">Uncharacterized protein</fullName>
    </submittedName>
</protein>
<organism evidence="1">
    <name type="scientific">marine sediment metagenome</name>
    <dbReference type="NCBI Taxonomy" id="412755"/>
    <lineage>
        <taxon>unclassified sequences</taxon>
        <taxon>metagenomes</taxon>
        <taxon>ecological metagenomes</taxon>
    </lineage>
</organism>
<sequence>MKKRGNKMSVYDIYGGVQLKVGDPKCDTYKLGDEVSIKDGIYVGHEGIVVIYGHQFIAVLKQMFNKWGGKIDKKKILNLASFLHINKISIDK</sequence>
<dbReference type="AlphaFoldDB" id="A0A0F9Q0S0"/>
<accession>A0A0F9Q0S0</accession>
<proteinExistence type="predicted"/>
<name>A0A0F9Q0S0_9ZZZZ</name>
<evidence type="ECO:0000313" key="1">
    <source>
        <dbReference type="EMBL" id="KKN06851.1"/>
    </source>
</evidence>
<gene>
    <name evidence="1" type="ORF">LCGC14_1073100</name>
</gene>